<comment type="caution">
    <text evidence="2">The sequence shown here is derived from an EMBL/GenBank/DDBJ whole genome shotgun (WGS) entry which is preliminary data.</text>
</comment>
<gene>
    <name evidence="2" type="ORF">QBC38DRAFT_399859</name>
</gene>
<dbReference type="EMBL" id="MU865430">
    <property type="protein sequence ID" value="KAK4223348.1"/>
    <property type="molecule type" value="Genomic_DNA"/>
</dbReference>
<feature type="compositionally biased region" description="Basic residues" evidence="1">
    <location>
        <begin position="40"/>
        <end position="53"/>
    </location>
</feature>
<accession>A0AAN7BHF8</accession>
<dbReference type="PANTHER" id="PTHR37540:SF5">
    <property type="entry name" value="TRANSCRIPTION FACTOR DOMAIN-CONTAINING PROTEIN"/>
    <property type="match status" value="1"/>
</dbReference>
<proteinExistence type="predicted"/>
<evidence type="ECO:0000313" key="2">
    <source>
        <dbReference type="EMBL" id="KAK4223348.1"/>
    </source>
</evidence>
<dbReference type="PANTHER" id="PTHR37540">
    <property type="entry name" value="TRANSCRIPTION FACTOR (ACR-2), PUTATIVE-RELATED-RELATED"/>
    <property type="match status" value="1"/>
</dbReference>
<sequence length="494" mass="54984">MSSGKHSKLAEIHFVVSTGTEKVDPELRKFIRSHVMQGKNKGKKLPPRVRKPKVASAVSVTSADDAESRRQQRPNGFQLYDIQVVLQRNRFSPATCFPYADKLVEPRSVEVVFQFSTIAKAILFPLEPCIFFESRAEHWVGPLGMDPAFLHAMIYSAQTFFDSQASPTGGVVISSPSKKALPHLIKTIELLRERFGDGADEEARKSLTTVSTITSLAALAHAAGDEASARNHLQGLYKIVELRGGLDTFQGSEKLFVEVLRCDIGIALFHGSKTLFFAKDGDHPQPPNLNGLVPLKGMSNNKVPSCIKNKELAGIWKTLRDFSALANYAAAANKLFSMRIYANFMNSTIYPLMKMDFGDSVDEVIRLALLAYSASVFLQWKKMTHCKAGPYPYLAELLRNALRRMGDEIEPDLRLWLIMVGSVAVLDVSGEDEEWIGDTIREHMALCGLPEWGELRRMMEGIMWVGLVHDGLARQVMQGVARRIWTAGCNETLL</sequence>
<reference evidence="2" key="1">
    <citation type="journal article" date="2023" name="Mol. Phylogenet. Evol.">
        <title>Genome-scale phylogeny and comparative genomics of the fungal order Sordariales.</title>
        <authorList>
            <person name="Hensen N."/>
            <person name="Bonometti L."/>
            <person name="Westerberg I."/>
            <person name="Brannstrom I.O."/>
            <person name="Guillou S."/>
            <person name="Cros-Aarteil S."/>
            <person name="Calhoun S."/>
            <person name="Haridas S."/>
            <person name="Kuo A."/>
            <person name="Mondo S."/>
            <person name="Pangilinan J."/>
            <person name="Riley R."/>
            <person name="LaButti K."/>
            <person name="Andreopoulos B."/>
            <person name="Lipzen A."/>
            <person name="Chen C."/>
            <person name="Yan M."/>
            <person name="Daum C."/>
            <person name="Ng V."/>
            <person name="Clum A."/>
            <person name="Steindorff A."/>
            <person name="Ohm R.A."/>
            <person name="Martin F."/>
            <person name="Silar P."/>
            <person name="Natvig D.O."/>
            <person name="Lalanne C."/>
            <person name="Gautier V."/>
            <person name="Ament-Velasquez S.L."/>
            <person name="Kruys A."/>
            <person name="Hutchinson M.I."/>
            <person name="Powell A.J."/>
            <person name="Barry K."/>
            <person name="Miller A.N."/>
            <person name="Grigoriev I.V."/>
            <person name="Debuchy R."/>
            <person name="Gladieux P."/>
            <person name="Hiltunen Thoren M."/>
            <person name="Johannesson H."/>
        </authorList>
    </citation>
    <scope>NUCLEOTIDE SEQUENCE</scope>
    <source>
        <strain evidence="2">CBS 990.96</strain>
    </source>
</reference>
<keyword evidence="3" id="KW-1185">Reference proteome</keyword>
<feature type="compositionally biased region" description="Low complexity" evidence="1">
    <location>
        <begin position="54"/>
        <end position="63"/>
    </location>
</feature>
<reference evidence="2" key="2">
    <citation type="submission" date="2023-05" db="EMBL/GenBank/DDBJ databases">
        <authorList>
            <consortium name="Lawrence Berkeley National Laboratory"/>
            <person name="Steindorff A."/>
            <person name="Hensen N."/>
            <person name="Bonometti L."/>
            <person name="Westerberg I."/>
            <person name="Brannstrom I.O."/>
            <person name="Guillou S."/>
            <person name="Cros-Aarteil S."/>
            <person name="Calhoun S."/>
            <person name="Haridas S."/>
            <person name="Kuo A."/>
            <person name="Mondo S."/>
            <person name="Pangilinan J."/>
            <person name="Riley R."/>
            <person name="Labutti K."/>
            <person name="Andreopoulos B."/>
            <person name="Lipzen A."/>
            <person name="Chen C."/>
            <person name="Yanf M."/>
            <person name="Daum C."/>
            <person name="Ng V."/>
            <person name="Clum A."/>
            <person name="Ohm R."/>
            <person name="Martin F."/>
            <person name="Silar P."/>
            <person name="Natvig D."/>
            <person name="Lalanne C."/>
            <person name="Gautier V."/>
            <person name="Ament-Velasquez S.L."/>
            <person name="Kruys A."/>
            <person name="Hutchinson M.I."/>
            <person name="Powell A.J."/>
            <person name="Barry K."/>
            <person name="Miller A.N."/>
            <person name="Grigoriev I.V."/>
            <person name="Debuchy R."/>
            <person name="Gladieux P."/>
            <person name="Thoren M.H."/>
            <person name="Johannesson H."/>
        </authorList>
    </citation>
    <scope>NUCLEOTIDE SEQUENCE</scope>
    <source>
        <strain evidence="2">CBS 990.96</strain>
    </source>
</reference>
<feature type="region of interest" description="Disordered" evidence="1">
    <location>
        <begin position="37"/>
        <end position="72"/>
    </location>
</feature>
<protein>
    <submittedName>
        <fullName evidence="2">Uncharacterized protein</fullName>
    </submittedName>
</protein>
<dbReference type="Proteomes" id="UP001301958">
    <property type="component" value="Unassembled WGS sequence"/>
</dbReference>
<evidence type="ECO:0000256" key="1">
    <source>
        <dbReference type="SAM" id="MobiDB-lite"/>
    </source>
</evidence>
<name>A0AAN7BHF8_9PEZI</name>
<evidence type="ECO:0000313" key="3">
    <source>
        <dbReference type="Proteomes" id="UP001301958"/>
    </source>
</evidence>
<organism evidence="2 3">
    <name type="scientific">Podospora fimiseda</name>
    <dbReference type="NCBI Taxonomy" id="252190"/>
    <lineage>
        <taxon>Eukaryota</taxon>
        <taxon>Fungi</taxon>
        <taxon>Dikarya</taxon>
        <taxon>Ascomycota</taxon>
        <taxon>Pezizomycotina</taxon>
        <taxon>Sordariomycetes</taxon>
        <taxon>Sordariomycetidae</taxon>
        <taxon>Sordariales</taxon>
        <taxon>Podosporaceae</taxon>
        <taxon>Podospora</taxon>
    </lineage>
</organism>
<dbReference type="AlphaFoldDB" id="A0AAN7BHF8"/>